<dbReference type="InterPro" id="IPR011009">
    <property type="entry name" value="Kinase-like_dom_sf"/>
</dbReference>
<dbReference type="InParanoid" id="A0A1E7FEA0"/>
<feature type="non-terminal residue" evidence="3">
    <location>
        <position position="104"/>
    </location>
</feature>
<dbReference type="InterPro" id="IPR050235">
    <property type="entry name" value="CK1_Ser-Thr_kinase"/>
</dbReference>
<dbReference type="AlphaFoldDB" id="A0A1E7FEA0"/>
<keyword evidence="4" id="KW-1185">Reference proteome</keyword>
<evidence type="ECO:0000259" key="2">
    <source>
        <dbReference type="PROSITE" id="PS50011"/>
    </source>
</evidence>
<dbReference type="GO" id="GO:0005524">
    <property type="term" value="F:ATP binding"/>
    <property type="evidence" value="ECO:0007669"/>
    <property type="project" value="InterPro"/>
</dbReference>
<dbReference type="KEGG" id="fcy:FRACYDRAFT_155050"/>
<dbReference type="Gene3D" id="1.10.510.10">
    <property type="entry name" value="Transferase(Phosphotransferase) domain 1"/>
    <property type="match status" value="1"/>
</dbReference>
<dbReference type="SUPFAM" id="SSF56112">
    <property type="entry name" value="Protein kinase-like (PK-like)"/>
    <property type="match status" value="1"/>
</dbReference>
<organism evidence="3 4">
    <name type="scientific">Fragilariopsis cylindrus CCMP1102</name>
    <dbReference type="NCBI Taxonomy" id="635003"/>
    <lineage>
        <taxon>Eukaryota</taxon>
        <taxon>Sar</taxon>
        <taxon>Stramenopiles</taxon>
        <taxon>Ochrophyta</taxon>
        <taxon>Bacillariophyta</taxon>
        <taxon>Bacillariophyceae</taxon>
        <taxon>Bacillariophycidae</taxon>
        <taxon>Bacillariales</taxon>
        <taxon>Bacillariaceae</taxon>
        <taxon>Fragilariopsis</taxon>
    </lineage>
</organism>
<dbReference type="PANTHER" id="PTHR11909">
    <property type="entry name" value="CASEIN KINASE-RELATED"/>
    <property type="match status" value="1"/>
</dbReference>
<dbReference type="OrthoDB" id="5979581at2759"/>
<gene>
    <name evidence="3" type="ORF">FRACYDRAFT_155050</name>
</gene>
<feature type="non-terminal residue" evidence="3">
    <location>
        <position position="1"/>
    </location>
</feature>
<evidence type="ECO:0000256" key="1">
    <source>
        <dbReference type="ARBA" id="ARBA00023860"/>
    </source>
</evidence>
<dbReference type="InterPro" id="IPR000719">
    <property type="entry name" value="Prot_kinase_dom"/>
</dbReference>
<proteinExistence type="predicted"/>
<accession>A0A1E7FEA0</accession>
<evidence type="ECO:0000313" key="4">
    <source>
        <dbReference type="Proteomes" id="UP000095751"/>
    </source>
</evidence>
<dbReference type="PROSITE" id="PS50011">
    <property type="entry name" value="PROTEIN_KINASE_DOM"/>
    <property type="match status" value="1"/>
</dbReference>
<dbReference type="EMBL" id="KV784358">
    <property type="protein sequence ID" value="OEU16502.1"/>
    <property type="molecule type" value="Genomic_DNA"/>
</dbReference>
<name>A0A1E7FEA0_9STRA</name>
<dbReference type="Pfam" id="PF00069">
    <property type="entry name" value="Pkinase"/>
    <property type="match status" value="1"/>
</dbReference>
<dbReference type="Proteomes" id="UP000095751">
    <property type="component" value="Unassembled WGS sequence"/>
</dbReference>
<evidence type="ECO:0000313" key="3">
    <source>
        <dbReference type="EMBL" id="OEU16502.1"/>
    </source>
</evidence>
<protein>
    <recommendedName>
        <fullName evidence="1">Casein kinase I</fullName>
    </recommendedName>
</protein>
<feature type="domain" description="Protein kinase" evidence="2">
    <location>
        <begin position="1"/>
        <end position="104"/>
    </location>
</feature>
<reference evidence="3 4" key="1">
    <citation type="submission" date="2016-09" db="EMBL/GenBank/DDBJ databases">
        <title>Extensive genetic diversity and differential bi-allelic expression allows diatom success in the polar Southern Ocean.</title>
        <authorList>
            <consortium name="DOE Joint Genome Institute"/>
            <person name="Mock T."/>
            <person name="Otillar R.P."/>
            <person name="Strauss J."/>
            <person name="Dupont C."/>
            <person name="Frickenhaus S."/>
            <person name="Maumus F."/>
            <person name="Mcmullan M."/>
            <person name="Sanges R."/>
            <person name="Schmutz J."/>
            <person name="Toseland A."/>
            <person name="Valas R."/>
            <person name="Veluchamy A."/>
            <person name="Ward B.J."/>
            <person name="Allen A."/>
            <person name="Barry K."/>
            <person name="Falciatore A."/>
            <person name="Ferrante M."/>
            <person name="Fortunato A.E."/>
            <person name="Gloeckner G."/>
            <person name="Gruber A."/>
            <person name="Hipkin R."/>
            <person name="Janech M."/>
            <person name="Kroth P."/>
            <person name="Leese F."/>
            <person name="Lindquist E."/>
            <person name="Lyon B.R."/>
            <person name="Martin J."/>
            <person name="Mayer C."/>
            <person name="Parker M."/>
            <person name="Quesneville H."/>
            <person name="Raymond J."/>
            <person name="Uhlig C."/>
            <person name="Valentin K.U."/>
            <person name="Worden A.Z."/>
            <person name="Armbrust E.V."/>
            <person name="Bowler C."/>
            <person name="Green B."/>
            <person name="Moulton V."/>
            <person name="Van Oosterhout C."/>
            <person name="Grigoriev I."/>
        </authorList>
    </citation>
    <scope>NUCLEOTIDE SEQUENCE [LARGE SCALE GENOMIC DNA]</scope>
    <source>
        <strain evidence="3 4">CCMP1102</strain>
    </source>
</reference>
<sequence>VYLTANVMLPLLRKMHYVGIVHRDVKPSNVVKRGSNNLFCMVDFGQSPGSAGSCYRKEREKADFRGTSMYASVRVHQLNDYCPRDDIWSLLYVFCDLASGGLPW</sequence>
<dbReference type="GO" id="GO:0004672">
    <property type="term" value="F:protein kinase activity"/>
    <property type="evidence" value="ECO:0007669"/>
    <property type="project" value="InterPro"/>
</dbReference>